<dbReference type="InterPro" id="IPR024077">
    <property type="entry name" value="Neurolysin/TOP_dom2"/>
</dbReference>
<dbReference type="EC" id="3.4.24.15" evidence="10"/>
<comment type="cofactor">
    <cofactor evidence="7">
        <name>Zn(2+)</name>
        <dbReference type="ChEBI" id="CHEBI:29105"/>
    </cofactor>
    <text evidence="7">Binds 1 zinc ion.</text>
</comment>
<evidence type="ECO:0000256" key="6">
    <source>
        <dbReference type="ARBA" id="ARBA00023049"/>
    </source>
</evidence>
<keyword evidence="5 7" id="KW-0862">Zinc</keyword>
<dbReference type="CDD" id="cd06455">
    <property type="entry name" value="M3A_TOP"/>
    <property type="match status" value="1"/>
</dbReference>
<comment type="similarity">
    <text evidence="1 7">Belongs to the peptidase M3 family.</text>
</comment>
<dbReference type="InterPro" id="IPR024079">
    <property type="entry name" value="MetalloPept_cat_dom_sf"/>
</dbReference>
<feature type="signal peptide" evidence="8">
    <location>
        <begin position="1"/>
        <end position="22"/>
    </location>
</feature>
<name>A0A7W9B8V5_9SPHN</name>
<dbReference type="Gene3D" id="1.10.1370.10">
    <property type="entry name" value="Neurolysin, domain 3"/>
    <property type="match status" value="1"/>
</dbReference>
<evidence type="ECO:0000256" key="2">
    <source>
        <dbReference type="ARBA" id="ARBA00022670"/>
    </source>
</evidence>
<dbReference type="AlphaFoldDB" id="A0A7W9B8V5"/>
<accession>A0A7W9B8V5</accession>
<protein>
    <submittedName>
        <fullName evidence="10">Thimet oligopeptidase</fullName>
        <ecNumber evidence="10">3.4.24.15</ecNumber>
    </submittedName>
</protein>
<evidence type="ECO:0000256" key="4">
    <source>
        <dbReference type="ARBA" id="ARBA00022801"/>
    </source>
</evidence>
<dbReference type="GO" id="GO:0004222">
    <property type="term" value="F:metalloendopeptidase activity"/>
    <property type="evidence" value="ECO:0007669"/>
    <property type="project" value="InterPro"/>
</dbReference>
<dbReference type="GO" id="GO:0006508">
    <property type="term" value="P:proteolysis"/>
    <property type="evidence" value="ECO:0007669"/>
    <property type="project" value="UniProtKB-KW"/>
</dbReference>
<evidence type="ECO:0000313" key="11">
    <source>
        <dbReference type="Proteomes" id="UP000537161"/>
    </source>
</evidence>
<reference evidence="10 11" key="1">
    <citation type="submission" date="2020-08" db="EMBL/GenBank/DDBJ databases">
        <title>Genomic Encyclopedia of Type Strains, Phase IV (KMG-IV): sequencing the most valuable type-strain genomes for metagenomic binning, comparative biology and taxonomic classification.</title>
        <authorList>
            <person name="Goeker M."/>
        </authorList>
    </citation>
    <scope>NUCLEOTIDE SEQUENCE [LARGE SCALE GENOMIC DNA]</scope>
    <source>
        <strain evidence="10 11">DSM 27163</strain>
    </source>
</reference>
<feature type="domain" description="Peptidase M3A/M3B catalytic" evidence="9">
    <location>
        <begin position="237"/>
        <end position="666"/>
    </location>
</feature>
<gene>
    <name evidence="10" type="ORF">FHR21_003734</name>
</gene>
<dbReference type="GO" id="GO:0006518">
    <property type="term" value="P:peptide metabolic process"/>
    <property type="evidence" value="ECO:0007669"/>
    <property type="project" value="TreeGrafter"/>
</dbReference>
<evidence type="ECO:0000256" key="5">
    <source>
        <dbReference type="ARBA" id="ARBA00022833"/>
    </source>
</evidence>
<dbReference type="RefSeq" id="WP_184101011.1">
    <property type="nucleotide sequence ID" value="NZ_JACIJH010000017.1"/>
</dbReference>
<dbReference type="Gene3D" id="3.40.390.10">
    <property type="entry name" value="Collagenase (Catalytic Domain)"/>
    <property type="match status" value="1"/>
</dbReference>
<organism evidence="10 11">
    <name type="scientific">Sphingopyxis panaciterrulae</name>
    <dbReference type="NCBI Taxonomy" id="462372"/>
    <lineage>
        <taxon>Bacteria</taxon>
        <taxon>Pseudomonadati</taxon>
        <taxon>Pseudomonadota</taxon>
        <taxon>Alphaproteobacteria</taxon>
        <taxon>Sphingomonadales</taxon>
        <taxon>Sphingomonadaceae</taxon>
        <taxon>Sphingopyxis</taxon>
    </lineage>
</organism>
<dbReference type="InterPro" id="IPR045090">
    <property type="entry name" value="Pept_M3A_M3B"/>
</dbReference>
<evidence type="ECO:0000256" key="3">
    <source>
        <dbReference type="ARBA" id="ARBA00022723"/>
    </source>
</evidence>
<dbReference type="SUPFAM" id="SSF55486">
    <property type="entry name" value="Metalloproteases ('zincins'), catalytic domain"/>
    <property type="match status" value="1"/>
</dbReference>
<evidence type="ECO:0000313" key="10">
    <source>
        <dbReference type="EMBL" id="MBB5708350.1"/>
    </source>
</evidence>
<evidence type="ECO:0000256" key="7">
    <source>
        <dbReference type="RuleBase" id="RU003435"/>
    </source>
</evidence>
<evidence type="ECO:0000256" key="8">
    <source>
        <dbReference type="SAM" id="SignalP"/>
    </source>
</evidence>
<dbReference type="Pfam" id="PF01432">
    <property type="entry name" value="Peptidase_M3"/>
    <property type="match status" value="1"/>
</dbReference>
<feature type="chain" id="PRO_5031491284" evidence="8">
    <location>
        <begin position="23"/>
        <end position="670"/>
    </location>
</feature>
<keyword evidence="4 7" id="KW-0378">Hydrolase</keyword>
<dbReference type="PANTHER" id="PTHR11804:SF84">
    <property type="entry name" value="SACCHAROLYSIN"/>
    <property type="match status" value="1"/>
</dbReference>
<dbReference type="GO" id="GO:0046872">
    <property type="term" value="F:metal ion binding"/>
    <property type="evidence" value="ECO:0007669"/>
    <property type="project" value="UniProtKB-UniRule"/>
</dbReference>
<dbReference type="PANTHER" id="PTHR11804">
    <property type="entry name" value="PROTEASE M3 THIMET OLIGOPEPTIDASE-RELATED"/>
    <property type="match status" value="1"/>
</dbReference>
<dbReference type="Proteomes" id="UP000537161">
    <property type="component" value="Unassembled WGS sequence"/>
</dbReference>
<keyword evidence="6 7" id="KW-0482">Metalloprotease</keyword>
<keyword evidence="3 7" id="KW-0479">Metal-binding</keyword>
<sequence length="670" mass="73742">MQTLCSFALALCLVGTAAPALGADYVPVSDAAIGAIRLVPENAAEVTAPCDSRLAALTSLRARVEAMALSTEPLTLLAAYDDLYNLANTTSLEAATIKDTHPDAAIRASAEGCMQRANAALVEMSMSRPLYERLMAVRKAQIPPALRYMLNRQLGAYRRAGVDKDETTRKRIAELQNRINDGISSFDRNIAEDARSVAATPAELKGMPQDWLAAHPAGADGLVRISMAYPDARPVFSYADSAELRKRMAFAFGNRAYPANDSVLRQLVDDRARFAALAGYPSYAAYDFGNRMAGTPERVKAFLDDIDRVVRPIGEADAACMLARLRQDDPSLGALNSWSTSYASRLVRKEDYDVDPEQVRQYFAFDKVQAGMLDLAQHLFGVEIRPWATEVWAPDVSAYEMVRNGAVIGRFYFDMHPREGKYTHAAMAPLRIGIKGRELPVAVLMTNFPKGLMEHGDVVTFLHEFGHLMHWIFAGQQGYAAQNPMELENDVIEAPSQLLEEWVWDYDTLKRFATNAAGEPIPAALVEKMNSSRRFAEAFGTMTQLGYANASLAFYSGVPEGRDLAQVYDAAYGRYAAVPNPEGTHTYAAFTHLGGYGASVYTYQWSKALSSDLLSEFRKHGLRDQATAQRYRDLVLAPGGSASMNALAKHFLGRDWTVDAYRAELQLGDQ</sequence>
<dbReference type="InterPro" id="IPR001567">
    <property type="entry name" value="Pept_M3A_M3B_dom"/>
</dbReference>
<evidence type="ECO:0000256" key="1">
    <source>
        <dbReference type="ARBA" id="ARBA00006040"/>
    </source>
</evidence>
<proteinExistence type="inferred from homology"/>
<dbReference type="EMBL" id="JACIJH010000017">
    <property type="protein sequence ID" value="MBB5708350.1"/>
    <property type="molecule type" value="Genomic_DNA"/>
</dbReference>
<keyword evidence="11" id="KW-1185">Reference proteome</keyword>
<keyword evidence="8" id="KW-0732">Signal</keyword>
<keyword evidence="2 7" id="KW-0645">Protease</keyword>
<comment type="caution">
    <text evidence="10">The sequence shown here is derived from an EMBL/GenBank/DDBJ whole genome shotgun (WGS) entry which is preliminary data.</text>
</comment>
<evidence type="ECO:0000259" key="9">
    <source>
        <dbReference type="Pfam" id="PF01432"/>
    </source>
</evidence>